<evidence type="ECO:0000313" key="1">
    <source>
        <dbReference type="EMBL" id="EPF73342.1"/>
    </source>
</evidence>
<dbReference type="HOGENOM" id="CLU_141449_0_0_6"/>
<keyword evidence="2" id="KW-1185">Reference proteome</keyword>
<gene>
    <name evidence="1" type="ORF">F945_02098</name>
</gene>
<evidence type="ECO:0008006" key="3">
    <source>
        <dbReference type="Google" id="ProtNLM"/>
    </source>
</evidence>
<reference evidence="1 2" key="1">
    <citation type="submission" date="2013-06" db="EMBL/GenBank/DDBJ databases">
        <title>The Genome Sequence of Acinetobacter rudis CIP 110305.</title>
        <authorList>
            <consortium name="The Broad Institute Genome Sequencing Platform"/>
            <consortium name="The Broad Institute Genome Sequencing Center for Infectious Disease"/>
            <person name="Cerqueira G."/>
            <person name="Feldgarden M."/>
            <person name="Courvalin P."/>
            <person name="Perichon B."/>
            <person name="Grillot-Courvalin C."/>
            <person name="Clermont D."/>
            <person name="Rocha E."/>
            <person name="Yoon E.-J."/>
            <person name="Nemec A."/>
            <person name="Young S.K."/>
            <person name="Zeng Q."/>
            <person name="Gargeya S."/>
            <person name="Fitzgerald M."/>
            <person name="Abouelleil A."/>
            <person name="Alvarado L."/>
            <person name="Berlin A.M."/>
            <person name="Chapman S.B."/>
            <person name="Dewar J."/>
            <person name="Goldberg J."/>
            <person name="Griggs A."/>
            <person name="Gujja S."/>
            <person name="Hansen M."/>
            <person name="Howarth C."/>
            <person name="Imamovic A."/>
            <person name="Larimer J."/>
            <person name="McCowan C."/>
            <person name="Murphy C."/>
            <person name="Pearson M."/>
            <person name="Priest M."/>
            <person name="Roberts A."/>
            <person name="Saif S."/>
            <person name="Shea T."/>
            <person name="Sykes S."/>
            <person name="Wortman J."/>
            <person name="Nusbaum C."/>
            <person name="Birren B."/>
        </authorList>
    </citation>
    <scope>NUCLEOTIDE SEQUENCE [LARGE SCALE GENOMIC DNA]</scope>
    <source>
        <strain evidence="1 2">CIP 110305</strain>
    </source>
</reference>
<evidence type="ECO:0000313" key="2">
    <source>
        <dbReference type="Proteomes" id="UP000014568"/>
    </source>
</evidence>
<dbReference type="AlphaFoldDB" id="S3N0V1"/>
<dbReference type="EMBL" id="ATGI01000027">
    <property type="protein sequence ID" value="EPF73342.1"/>
    <property type="molecule type" value="Genomic_DNA"/>
</dbReference>
<dbReference type="Proteomes" id="UP000014568">
    <property type="component" value="Unassembled WGS sequence"/>
</dbReference>
<sequence>MSMRKQYHFRKVENDTLIWDVDHLVMMTKQFEVKEISLKDIRELDEPYWYPDHHPSTQEIIDHLKLIQEADLSYPIILCAQGKLMDGMHRVCKAKLLGMQSIHYVQFTTDPKPDFINIHEDDLIYDD</sequence>
<comment type="caution">
    <text evidence="1">The sequence shown here is derived from an EMBL/GenBank/DDBJ whole genome shotgun (WGS) entry which is preliminary data.</text>
</comment>
<dbReference type="eggNOG" id="ENOG5032T6U">
    <property type="taxonomic scope" value="Bacteria"/>
</dbReference>
<dbReference type="PATRIC" id="fig|421052.3.peg.2047"/>
<proteinExistence type="predicted"/>
<name>S3N0V1_9GAMM</name>
<organism evidence="1 2">
    <name type="scientific">Acinetobacter rudis CIP 110305</name>
    <dbReference type="NCBI Taxonomy" id="421052"/>
    <lineage>
        <taxon>Bacteria</taxon>
        <taxon>Pseudomonadati</taxon>
        <taxon>Pseudomonadota</taxon>
        <taxon>Gammaproteobacteria</taxon>
        <taxon>Moraxellales</taxon>
        <taxon>Moraxellaceae</taxon>
        <taxon>Acinetobacter</taxon>
    </lineage>
</organism>
<accession>S3N0V1</accession>
<protein>
    <recommendedName>
        <fullName evidence="3">ParB/Sulfiredoxin domain-containing protein</fullName>
    </recommendedName>
</protein>